<protein>
    <submittedName>
        <fullName evidence="1">Uncharacterized protein</fullName>
    </submittedName>
</protein>
<organism evidence="1">
    <name type="scientific">Anguilla anguilla</name>
    <name type="common">European freshwater eel</name>
    <name type="synonym">Muraena anguilla</name>
    <dbReference type="NCBI Taxonomy" id="7936"/>
    <lineage>
        <taxon>Eukaryota</taxon>
        <taxon>Metazoa</taxon>
        <taxon>Chordata</taxon>
        <taxon>Craniata</taxon>
        <taxon>Vertebrata</taxon>
        <taxon>Euteleostomi</taxon>
        <taxon>Actinopterygii</taxon>
        <taxon>Neopterygii</taxon>
        <taxon>Teleostei</taxon>
        <taxon>Anguilliformes</taxon>
        <taxon>Anguillidae</taxon>
        <taxon>Anguilla</taxon>
    </lineage>
</organism>
<proteinExistence type="predicted"/>
<name>A0A0E9TEH6_ANGAN</name>
<sequence length="27" mass="2937">MRTGYPITVAIPSKRLITHLQAGDIIA</sequence>
<dbReference type="EMBL" id="GBXM01056488">
    <property type="protein sequence ID" value="JAH52089.1"/>
    <property type="molecule type" value="Transcribed_RNA"/>
</dbReference>
<reference evidence="1" key="1">
    <citation type="submission" date="2014-11" db="EMBL/GenBank/DDBJ databases">
        <authorList>
            <person name="Amaro Gonzalez C."/>
        </authorList>
    </citation>
    <scope>NUCLEOTIDE SEQUENCE</scope>
</reference>
<accession>A0A0E9TEH6</accession>
<reference evidence="1" key="2">
    <citation type="journal article" date="2015" name="Fish Shellfish Immunol.">
        <title>Early steps in the European eel (Anguilla anguilla)-Vibrio vulnificus interaction in the gills: Role of the RtxA13 toxin.</title>
        <authorList>
            <person name="Callol A."/>
            <person name="Pajuelo D."/>
            <person name="Ebbesson L."/>
            <person name="Teles M."/>
            <person name="MacKenzie S."/>
            <person name="Amaro C."/>
        </authorList>
    </citation>
    <scope>NUCLEOTIDE SEQUENCE</scope>
</reference>
<evidence type="ECO:0000313" key="1">
    <source>
        <dbReference type="EMBL" id="JAH52089.1"/>
    </source>
</evidence>
<dbReference type="AlphaFoldDB" id="A0A0E9TEH6"/>